<evidence type="ECO:0000313" key="2">
    <source>
        <dbReference type="EMBL" id="RLP74709.1"/>
    </source>
</evidence>
<evidence type="ECO:0000313" key="3">
    <source>
        <dbReference type="Proteomes" id="UP000272503"/>
    </source>
</evidence>
<keyword evidence="3" id="KW-1185">Reference proteome</keyword>
<feature type="transmembrane region" description="Helical" evidence="1">
    <location>
        <begin position="240"/>
        <end position="266"/>
    </location>
</feature>
<dbReference type="Proteomes" id="UP000272503">
    <property type="component" value="Unassembled WGS sequence"/>
</dbReference>
<protein>
    <recommendedName>
        <fullName evidence="4">ABC transporter permease</fullName>
    </recommendedName>
</protein>
<organism evidence="2 3">
    <name type="scientific">Mycetocola tolaasinivorans</name>
    <dbReference type="NCBI Taxonomy" id="76635"/>
    <lineage>
        <taxon>Bacteria</taxon>
        <taxon>Bacillati</taxon>
        <taxon>Actinomycetota</taxon>
        <taxon>Actinomycetes</taxon>
        <taxon>Micrococcales</taxon>
        <taxon>Microbacteriaceae</taxon>
        <taxon>Mycetocola</taxon>
    </lineage>
</organism>
<evidence type="ECO:0008006" key="4">
    <source>
        <dbReference type="Google" id="ProtNLM"/>
    </source>
</evidence>
<keyword evidence="1" id="KW-0472">Membrane</keyword>
<comment type="caution">
    <text evidence="2">The sequence shown here is derived from an EMBL/GenBank/DDBJ whole genome shotgun (WGS) entry which is preliminary data.</text>
</comment>
<evidence type="ECO:0000256" key="1">
    <source>
        <dbReference type="SAM" id="Phobius"/>
    </source>
</evidence>
<reference evidence="2 3" key="1">
    <citation type="submission" date="2018-10" db="EMBL/GenBank/DDBJ databases">
        <authorList>
            <person name="Li J."/>
        </authorList>
    </citation>
    <scope>NUCLEOTIDE SEQUENCE [LARGE SCALE GENOMIC DNA]</scope>
    <source>
        <strain evidence="2 3">IF 016277</strain>
    </source>
</reference>
<feature type="transmembrane region" description="Helical" evidence="1">
    <location>
        <begin position="198"/>
        <end position="219"/>
    </location>
</feature>
<feature type="transmembrane region" description="Helical" evidence="1">
    <location>
        <begin position="272"/>
        <end position="291"/>
    </location>
</feature>
<gene>
    <name evidence="2" type="ORF">D9V32_11765</name>
</gene>
<sequence>MFFAALSALFTLLALTLVTYNDRQAGLHREGNRLYSSDAIRVELPLSEALAVFDTGAQNARAFTNVSEDGSVRAFTAQPRASLGFPIHSGRGFVAGEVGTALVGADVVTLTRDSLEIVRIDDREYRVVGVLGRSPQSLLSGDVLLYDPDYFVTAPDQAVVLDAPGGLARAAAAFEDEWAPASLTATSGRTNIDFVSPALLALGGTLVVVGWAFTGQFVGASVRPRARILHVLGAPRHRRLLTRFGPIVLVSAATALLAGVALLLLGVDQAPLLTAAILLVQAVTVASFSALTPRATRGGDDA</sequence>
<keyword evidence="1" id="KW-0812">Transmembrane</keyword>
<accession>A0A3L7A382</accession>
<dbReference type="EMBL" id="RCUX01000009">
    <property type="protein sequence ID" value="RLP74709.1"/>
    <property type="molecule type" value="Genomic_DNA"/>
</dbReference>
<dbReference type="AlphaFoldDB" id="A0A3L7A382"/>
<keyword evidence="1" id="KW-1133">Transmembrane helix</keyword>
<name>A0A3L7A382_9MICO</name>
<proteinExistence type="predicted"/>